<evidence type="ECO:0000259" key="4">
    <source>
        <dbReference type="PROSITE" id="PS50923"/>
    </source>
</evidence>
<dbReference type="InterPro" id="IPR000436">
    <property type="entry name" value="Sushi_SCR_CCP_dom"/>
</dbReference>
<dbReference type="InterPro" id="IPR035976">
    <property type="entry name" value="Sushi/SCR/CCP_sf"/>
</dbReference>
<dbReference type="Gene3D" id="2.20.28.230">
    <property type="match status" value="1"/>
</dbReference>
<dbReference type="Proteomes" id="UP000440578">
    <property type="component" value="Unassembled WGS sequence"/>
</dbReference>
<feature type="compositionally biased region" description="Acidic residues" evidence="3">
    <location>
        <begin position="424"/>
        <end position="435"/>
    </location>
</feature>
<dbReference type="Pfam" id="PF00084">
    <property type="entry name" value="Sushi"/>
    <property type="match status" value="1"/>
</dbReference>
<sequence length="487" mass="52705">MPTSARRRSNLGTTSAGCGAWAGACDEQEHGRLPPLLVTSAETPSVYAWPEQKVELHCRPSQAGGCRWLKGSRELGTECRLSTTERGMIRCVRGEETCGTVTLKNPSNQQVEHNQLSDYERRHYYYSHRQRYWDYNGETQWNHKSSTFLCSRSGTIILKSKPVNQTDDEVECPCRDLNSGKITPSVSGVRVCVCPEPASTVERLQVRVSAEKGAFLALSVADIVVLERSDDDEGGECALLGQPAHGRYEPVQTGTVKLSCDPGYSPSCSDPVRCSDLQSGTTRLSCVAAKCPSPPAIPNTKTGPKDGTGWGSVVEYSCATGYTLYPSEQNTTSTCGSDSLWSLGHVSCVSETDIRVVAMRLGEQHARSMAALRAELETLLMGQRQLLADQNSTQQRLSKLEREVALLALAEGAYLPAQERDPTEDATEPAPEEEGVTQTPEAATDRAVTVVTKPEQQPAGAADSEELGEGTAETTPPSDVELIPGSY</sequence>
<feature type="domain" description="Sushi" evidence="4">
    <location>
        <begin position="289"/>
        <end position="350"/>
    </location>
</feature>
<reference evidence="5 6" key="1">
    <citation type="submission" date="2019-07" db="EMBL/GenBank/DDBJ databases">
        <title>Draft genome assembly of a fouling barnacle, Amphibalanus amphitrite (Darwin, 1854): The first reference genome for Thecostraca.</title>
        <authorList>
            <person name="Kim W."/>
        </authorList>
    </citation>
    <scope>NUCLEOTIDE SEQUENCE [LARGE SCALE GENOMIC DNA]</scope>
    <source>
        <strain evidence="5">SNU_AA5</strain>
        <tissue evidence="5">Soma without cirri and trophi</tissue>
    </source>
</reference>
<accession>A0A6A4X0A0</accession>
<evidence type="ECO:0000256" key="2">
    <source>
        <dbReference type="PROSITE-ProRule" id="PRU00302"/>
    </source>
</evidence>
<evidence type="ECO:0000256" key="3">
    <source>
        <dbReference type="SAM" id="MobiDB-lite"/>
    </source>
</evidence>
<evidence type="ECO:0000256" key="1">
    <source>
        <dbReference type="ARBA" id="ARBA00023157"/>
    </source>
</evidence>
<dbReference type="CDD" id="cd00033">
    <property type="entry name" value="CCP"/>
    <property type="match status" value="1"/>
</dbReference>
<comment type="caution">
    <text evidence="5">The sequence shown here is derived from an EMBL/GenBank/DDBJ whole genome shotgun (WGS) entry which is preliminary data.</text>
</comment>
<dbReference type="OrthoDB" id="6395183at2759"/>
<protein>
    <recommendedName>
        <fullName evidence="4">Sushi domain-containing protein</fullName>
    </recommendedName>
</protein>
<comment type="caution">
    <text evidence="2">Lacks conserved residue(s) required for the propagation of feature annotation.</text>
</comment>
<dbReference type="Gene3D" id="2.10.70.10">
    <property type="entry name" value="Complement Module, domain 1"/>
    <property type="match status" value="1"/>
</dbReference>
<dbReference type="PROSITE" id="PS51257">
    <property type="entry name" value="PROKAR_LIPOPROTEIN"/>
    <property type="match status" value="1"/>
</dbReference>
<keyword evidence="2" id="KW-0768">Sushi</keyword>
<evidence type="ECO:0000313" key="5">
    <source>
        <dbReference type="EMBL" id="KAF0311623.1"/>
    </source>
</evidence>
<dbReference type="AlphaFoldDB" id="A0A6A4X0A0"/>
<dbReference type="PROSITE" id="PS50923">
    <property type="entry name" value="SUSHI"/>
    <property type="match status" value="1"/>
</dbReference>
<dbReference type="SUPFAM" id="SSF57535">
    <property type="entry name" value="Complement control module/SCR domain"/>
    <property type="match status" value="1"/>
</dbReference>
<feature type="region of interest" description="Disordered" evidence="3">
    <location>
        <begin position="415"/>
        <end position="487"/>
    </location>
</feature>
<evidence type="ECO:0000313" key="6">
    <source>
        <dbReference type="Proteomes" id="UP000440578"/>
    </source>
</evidence>
<dbReference type="EMBL" id="VIIS01000225">
    <property type="protein sequence ID" value="KAF0311623.1"/>
    <property type="molecule type" value="Genomic_DNA"/>
</dbReference>
<proteinExistence type="predicted"/>
<dbReference type="SMART" id="SM00032">
    <property type="entry name" value="CCP"/>
    <property type="match status" value="2"/>
</dbReference>
<organism evidence="5 6">
    <name type="scientific">Amphibalanus amphitrite</name>
    <name type="common">Striped barnacle</name>
    <name type="synonym">Balanus amphitrite</name>
    <dbReference type="NCBI Taxonomy" id="1232801"/>
    <lineage>
        <taxon>Eukaryota</taxon>
        <taxon>Metazoa</taxon>
        <taxon>Ecdysozoa</taxon>
        <taxon>Arthropoda</taxon>
        <taxon>Crustacea</taxon>
        <taxon>Multicrustacea</taxon>
        <taxon>Cirripedia</taxon>
        <taxon>Thoracica</taxon>
        <taxon>Thoracicalcarea</taxon>
        <taxon>Balanomorpha</taxon>
        <taxon>Balanoidea</taxon>
        <taxon>Balanidae</taxon>
        <taxon>Amphibalaninae</taxon>
        <taxon>Amphibalanus</taxon>
    </lineage>
</organism>
<name>A0A6A4X0A0_AMPAM</name>
<keyword evidence="6" id="KW-1185">Reference proteome</keyword>
<keyword evidence="1" id="KW-1015">Disulfide bond</keyword>
<gene>
    <name evidence="5" type="ORF">FJT64_000216</name>
</gene>